<dbReference type="GO" id="GO:0008270">
    <property type="term" value="F:zinc ion binding"/>
    <property type="evidence" value="ECO:0007669"/>
    <property type="project" value="UniProtKB-KW"/>
</dbReference>
<dbReference type="CDD" id="cd15571">
    <property type="entry name" value="ePHD"/>
    <property type="match status" value="1"/>
</dbReference>
<protein>
    <submittedName>
        <fullName evidence="7">NuA3 HAT complex component nto1</fullName>
    </submittedName>
</protein>
<feature type="compositionally biased region" description="Acidic residues" evidence="5">
    <location>
        <begin position="212"/>
        <end position="238"/>
    </location>
</feature>
<name>A0A9P6K328_9FUNG</name>
<feature type="domain" description="PHD-type" evidence="6">
    <location>
        <begin position="14"/>
        <end position="66"/>
    </location>
</feature>
<dbReference type="Pfam" id="PF13832">
    <property type="entry name" value="zf-HC5HC2H_2"/>
    <property type="match status" value="1"/>
</dbReference>
<dbReference type="EMBL" id="JAAAXW010000088">
    <property type="protein sequence ID" value="KAF9544565.1"/>
    <property type="molecule type" value="Genomic_DNA"/>
</dbReference>
<feature type="region of interest" description="Disordered" evidence="5">
    <location>
        <begin position="642"/>
        <end position="663"/>
    </location>
</feature>
<evidence type="ECO:0000313" key="7">
    <source>
        <dbReference type="EMBL" id="KAF9544565.1"/>
    </source>
</evidence>
<evidence type="ECO:0000256" key="5">
    <source>
        <dbReference type="SAM" id="MobiDB-lite"/>
    </source>
</evidence>
<gene>
    <name evidence="7" type="primary">NTO1_2</name>
    <name evidence="7" type="ORF">EC957_011874</name>
</gene>
<evidence type="ECO:0000256" key="1">
    <source>
        <dbReference type="ARBA" id="ARBA00022723"/>
    </source>
</evidence>
<dbReference type="InterPro" id="IPR013083">
    <property type="entry name" value="Znf_RING/FYVE/PHD"/>
</dbReference>
<dbReference type="Proteomes" id="UP000723463">
    <property type="component" value="Unassembled WGS sequence"/>
</dbReference>
<feature type="compositionally biased region" description="Polar residues" evidence="5">
    <location>
        <begin position="446"/>
        <end position="470"/>
    </location>
</feature>
<proteinExistence type="predicted"/>
<evidence type="ECO:0000256" key="2">
    <source>
        <dbReference type="ARBA" id="ARBA00022771"/>
    </source>
</evidence>
<keyword evidence="1" id="KW-0479">Metal-binding</keyword>
<keyword evidence="8" id="KW-1185">Reference proteome</keyword>
<evidence type="ECO:0000256" key="4">
    <source>
        <dbReference type="PROSITE-ProRule" id="PRU00146"/>
    </source>
</evidence>
<dbReference type="PROSITE" id="PS50016">
    <property type="entry name" value="ZF_PHD_2"/>
    <property type="match status" value="1"/>
</dbReference>
<dbReference type="InterPro" id="IPR019786">
    <property type="entry name" value="Zinc_finger_PHD-type_CS"/>
</dbReference>
<dbReference type="AlphaFoldDB" id="A0A9P6K328"/>
<feature type="compositionally biased region" description="Polar residues" evidence="5">
    <location>
        <begin position="411"/>
        <end position="428"/>
    </location>
</feature>
<feature type="compositionally biased region" description="Basic and acidic residues" evidence="5">
    <location>
        <begin position="475"/>
        <end position="490"/>
    </location>
</feature>
<dbReference type="InterPro" id="IPR001965">
    <property type="entry name" value="Znf_PHD"/>
</dbReference>
<organism evidence="7 8">
    <name type="scientific">Mortierella hygrophila</name>
    <dbReference type="NCBI Taxonomy" id="979708"/>
    <lineage>
        <taxon>Eukaryota</taxon>
        <taxon>Fungi</taxon>
        <taxon>Fungi incertae sedis</taxon>
        <taxon>Mucoromycota</taxon>
        <taxon>Mortierellomycotina</taxon>
        <taxon>Mortierellomycetes</taxon>
        <taxon>Mortierellales</taxon>
        <taxon>Mortierellaceae</taxon>
        <taxon>Mortierella</taxon>
    </lineage>
</organism>
<dbReference type="Pfam" id="PF13831">
    <property type="entry name" value="PHD_2"/>
    <property type="match status" value="1"/>
</dbReference>
<keyword evidence="3" id="KW-0862">Zinc</keyword>
<dbReference type="InterPro" id="IPR050701">
    <property type="entry name" value="Histone_Mod_Regulator"/>
</dbReference>
<feature type="region of interest" description="Disordered" evidence="5">
    <location>
        <begin position="527"/>
        <end position="552"/>
    </location>
</feature>
<feature type="region of interest" description="Disordered" evidence="5">
    <location>
        <begin position="369"/>
        <end position="431"/>
    </location>
</feature>
<dbReference type="SUPFAM" id="SSF57903">
    <property type="entry name" value="FYVE/PHD zinc finger"/>
    <property type="match status" value="1"/>
</dbReference>
<reference evidence="7" key="1">
    <citation type="journal article" date="2020" name="Fungal Divers.">
        <title>Resolving the Mortierellaceae phylogeny through synthesis of multi-gene phylogenetics and phylogenomics.</title>
        <authorList>
            <person name="Vandepol N."/>
            <person name="Liber J."/>
            <person name="Desiro A."/>
            <person name="Na H."/>
            <person name="Kennedy M."/>
            <person name="Barry K."/>
            <person name="Grigoriev I.V."/>
            <person name="Miller A.N."/>
            <person name="O'Donnell K."/>
            <person name="Stajich J.E."/>
            <person name="Bonito G."/>
        </authorList>
    </citation>
    <scope>NUCLEOTIDE SEQUENCE</scope>
    <source>
        <strain evidence="7">NRRL 2591</strain>
    </source>
</reference>
<comment type="caution">
    <text evidence="7">The sequence shown here is derived from an EMBL/GenBank/DDBJ whole genome shotgun (WGS) entry which is preliminary data.</text>
</comment>
<feature type="compositionally biased region" description="Low complexity" evidence="5">
    <location>
        <begin position="243"/>
        <end position="256"/>
    </location>
</feature>
<dbReference type="PANTHER" id="PTHR13793">
    <property type="entry name" value="PHD FINGER PROTEINS"/>
    <property type="match status" value="1"/>
</dbReference>
<evidence type="ECO:0000313" key="8">
    <source>
        <dbReference type="Proteomes" id="UP000723463"/>
    </source>
</evidence>
<dbReference type="InterPro" id="IPR011011">
    <property type="entry name" value="Znf_FYVE_PHD"/>
</dbReference>
<dbReference type="InterPro" id="IPR019787">
    <property type="entry name" value="Znf_PHD-finger"/>
</dbReference>
<feature type="compositionally biased region" description="Low complexity" evidence="5">
    <location>
        <begin position="382"/>
        <end position="401"/>
    </location>
</feature>
<sequence>MSSKESTPSSVPEKTDCLVCGSGVSFKKNPILFCDGPGCDIPVHQECYGVDVVPSGNWYCQRCEDRIPVLNTPCCCCPQTSGAFKRTTIPNQYIHPACARFHPRLDEAMDPIEFDTSLVSRQICCLCKTDIGVCSPCGADSCTRAMHVTCAQDHSLVTKGKHAQIYCDVHRDTGILNKIMKSQSAQRRRSTSAGGGGTGRSKRAKYYGESSSETENDEEEDEEEDDDEDVVMEEESDDDILKSKSSTQSSAASSRGSKGHTKNKRSLDSNGRRRRNISSGSEEIDVDDTEAVLGSSLGGSTVQKKVSKSAKTNTKESAAESQRRRLLQTLDKNKKKQGTGSGVFANVTNLSAMPIRTLGGIGVTTAVLGSPSGAEPKQKLPGISRNGNNNNNNSTTSNNINPPAFDATAYSPINTTASNNGPGQSNGRNIKGLAFDLDPAIEPSAFKTNNSQSVSGAPSPIFSNYSNAGSPLQARMHERQHSSPKTEDTRELQAVIQSLQNKISSLEITIQGMTQQQQHLQQKLAANNNNRTPPSGTPTSAHTPSSSTSSAAALMQTNPHTAGQPGQDLQYKFDVLQHTHARDKMRNLSLRENLRDIFGYLQVSVGLPGPEGRRGSQGESNAEWSAERLDDYVQALRDTIVGTESGGSSSSSGSLLGGGRPALDAKRRDMIVDRVMKEMSN</sequence>
<evidence type="ECO:0000256" key="3">
    <source>
        <dbReference type="ARBA" id="ARBA00022833"/>
    </source>
</evidence>
<evidence type="ECO:0000259" key="6">
    <source>
        <dbReference type="PROSITE" id="PS50016"/>
    </source>
</evidence>
<dbReference type="GO" id="GO:0006357">
    <property type="term" value="P:regulation of transcription by RNA polymerase II"/>
    <property type="evidence" value="ECO:0007669"/>
    <property type="project" value="TreeGrafter"/>
</dbReference>
<feature type="compositionally biased region" description="Basic and acidic residues" evidence="5">
    <location>
        <begin position="313"/>
        <end position="323"/>
    </location>
</feature>
<dbReference type="SMART" id="SM00249">
    <property type="entry name" value="PHD"/>
    <property type="match status" value="2"/>
</dbReference>
<dbReference type="PANTHER" id="PTHR13793:SF107">
    <property type="entry name" value="BROMODOMAIN-CONTAINING PROTEIN HOMOLOG"/>
    <property type="match status" value="1"/>
</dbReference>
<keyword evidence="2 4" id="KW-0863">Zinc-finger</keyword>
<accession>A0A9P6K328</accession>
<dbReference type="Gene3D" id="3.30.40.10">
    <property type="entry name" value="Zinc/RING finger domain, C3HC4 (zinc finger)"/>
    <property type="match status" value="2"/>
</dbReference>
<dbReference type="PROSITE" id="PS01359">
    <property type="entry name" value="ZF_PHD_1"/>
    <property type="match status" value="1"/>
</dbReference>
<feature type="compositionally biased region" description="Polar residues" evidence="5">
    <location>
        <begin position="298"/>
        <end position="312"/>
    </location>
</feature>
<feature type="region of interest" description="Disordered" evidence="5">
    <location>
        <begin position="179"/>
        <end position="342"/>
    </location>
</feature>
<feature type="region of interest" description="Disordered" evidence="5">
    <location>
        <begin position="444"/>
        <end position="490"/>
    </location>
</feature>
<dbReference type="CDD" id="cd15492">
    <property type="entry name" value="PHD_BRPF_JADE_like"/>
    <property type="match status" value="1"/>
</dbReference>